<dbReference type="InterPro" id="IPR011711">
    <property type="entry name" value="GntR_C"/>
</dbReference>
<proteinExistence type="predicted"/>
<keyword evidence="6" id="KW-1185">Reference proteome</keyword>
<dbReference type="InterPro" id="IPR008920">
    <property type="entry name" value="TF_FadR/GntR_C"/>
</dbReference>
<evidence type="ECO:0000259" key="4">
    <source>
        <dbReference type="PROSITE" id="PS50949"/>
    </source>
</evidence>
<dbReference type="GO" id="GO:0003700">
    <property type="term" value="F:DNA-binding transcription factor activity"/>
    <property type="evidence" value="ECO:0007669"/>
    <property type="project" value="InterPro"/>
</dbReference>
<dbReference type="Pfam" id="PF00392">
    <property type="entry name" value="GntR"/>
    <property type="match status" value="1"/>
</dbReference>
<dbReference type="SMART" id="SM00895">
    <property type="entry name" value="FCD"/>
    <property type="match status" value="1"/>
</dbReference>
<dbReference type="Pfam" id="PF07729">
    <property type="entry name" value="FCD"/>
    <property type="match status" value="1"/>
</dbReference>
<dbReference type="GO" id="GO:0003677">
    <property type="term" value="F:DNA binding"/>
    <property type="evidence" value="ECO:0007669"/>
    <property type="project" value="UniProtKB-KW"/>
</dbReference>
<keyword evidence="3" id="KW-0804">Transcription</keyword>
<dbReference type="RefSeq" id="WP_042553964.1">
    <property type="nucleotide sequence ID" value="NZ_JACBYV010000001.1"/>
</dbReference>
<dbReference type="AlphaFoldDB" id="A0A7Z0BQS0"/>
<dbReference type="SUPFAM" id="SSF48008">
    <property type="entry name" value="GntR ligand-binding domain-like"/>
    <property type="match status" value="1"/>
</dbReference>
<name>A0A7Z0BQS0_9GAMM</name>
<sequence>MTLTQLQKRIAREILDYVRSRRLPAGHHLVELHLSRLLNVSRTPVKAALVHLAECGILRHEHNRGFFLARAAEALQELILEFSAKDEDSVYQRLVALKLDQQLPEHVTEIALMRELNESRSSLRAALFRMQKEGWAVLRKGQGWSILPIIDSLAAYEESYFYRLSIETAGLRSSTFTADPCELKACRDQQQYIADGGYLSMTPWEIFEANSMFHETLAKLSGNRFALQSLRRINALRAIVESRLNLSRKHWHGQVLEHLEILDCVERGDLEAAAERMHAHLDGARRCKAKSGLFARVYPRSESKATTLSSK</sequence>
<gene>
    <name evidence="5" type="ORF">FHR27_002774</name>
</gene>
<dbReference type="SUPFAM" id="SSF46785">
    <property type="entry name" value="Winged helix' DNA-binding domain"/>
    <property type="match status" value="1"/>
</dbReference>
<dbReference type="Gene3D" id="1.20.120.530">
    <property type="entry name" value="GntR ligand-binding domain-like"/>
    <property type="match status" value="1"/>
</dbReference>
<comment type="caution">
    <text evidence="5">The sequence shown here is derived from an EMBL/GenBank/DDBJ whole genome shotgun (WGS) entry which is preliminary data.</text>
</comment>
<evidence type="ECO:0000313" key="6">
    <source>
        <dbReference type="Proteomes" id="UP000578688"/>
    </source>
</evidence>
<evidence type="ECO:0000256" key="3">
    <source>
        <dbReference type="ARBA" id="ARBA00023163"/>
    </source>
</evidence>
<dbReference type="PANTHER" id="PTHR43537:SF5">
    <property type="entry name" value="UXU OPERON TRANSCRIPTIONAL REGULATOR"/>
    <property type="match status" value="1"/>
</dbReference>
<dbReference type="EMBL" id="JACBYV010000001">
    <property type="protein sequence ID" value="NYH74164.1"/>
    <property type="molecule type" value="Genomic_DNA"/>
</dbReference>
<dbReference type="SMART" id="SM00345">
    <property type="entry name" value="HTH_GNTR"/>
    <property type="match status" value="2"/>
</dbReference>
<accession>A0A7Z0BQS0</accession>
<keyword evidence="1" id="KW-0805">Transcription regulation</keyword>
<dbReference type="PANTHER" id="PTHR43537">
    <property type="entry name" value="TRANSCRIPTIONAL REGULATOR, GNTR FAMILY"/>
    <property type="match status" value="1"/>
</dbReference>
<dbReference type="Proteomes" id="UP000578688">
    <property type="component" value="Unassembled WGS sequence"/>
</dbReference>
<keyword evidence="2 5" id="KW-0238">DNA-binding</keyword>
<organism evidence="5 6">
    <name type="scientific">Phytopseudomonas flavescens</name>
    <dbReference type="NCBI Taxonomy" id="29435"/>
    <lineage>
        <taxon>Bacteria</taxon>
        <taxon>Pseudomonadati</taxon>
        <taxon>Pseudomonadota</taxon>
        <taxon>Gammaproteobacteria</taxon>
        <taxon>Pseudomonadales</taxon>
        <taxon>Pseudomonadaceae</taxon>
        <taxon>Phytopseudomonas</taxon>
    </lineage>
</organism>
<evidence type="ECO:0000256" key="1">
    <source>
        <dbReference type="ARBA" id="ARBA00023015"/>
    </source>
</evidence>
<feature type="domain" description="HTH gntR-type" evidence="4">
    <location>
        <begin position="4"/>
        <end position="71"/>
    </location>
</feature>
<reference evidence="5 6" key="1">
    <citation type="submission" date="2020-07" db="EMBL/GenBank/DDBJ databases">
        <title>Genomic analyses of the natural microbiome of Caenorhabditis elegans.</title>
        <authorList>
            <person name="Samuel B."/>
        </authorList>
    </citation>
    <scope>NUCLEOTIDE SEQUENCE [LARGE SCALE GENOMIC DNA]</scope>
    <source>
        <strain evidence="5 6">BIGb0408</strain>
    </source>
</reference>
<protein>
    <submittedName>
        <fullName evidence="5">DNA-binding GntR family transcriptional regulator</fullName>
    </submittedName>
</protein>
<dbReference type="PROSITE" id="PS50949">
    <property type="entry name" value="HTH_GNTR"/>
    <property type="match status" value="1"/>
</dbReference>
<dbReference type="InterPro" id="IPR036390">
    <property type="entry name" value="WH_DNA-bd_sf"/>
</dbReference>
<evidence type="ECO:0000313" key="5">
    <source>
        <dbReference type="EMBL" id="NYH74164.1"/>
    </source>
</evidence>
<dbReference type="Gene3D" id="1.10.10.10">
    <property type="entry name" value="Winged helix-like DNA-binding domain superfamily/Winged helix DNA-binding domain"/>
    <property type="match status" value="2"/>
</dbReference>
<dbReference type="InterPro" id="IPR000524">
    <property type="entry name" value="Tscrpt_reg_HTH_GntR"/>
</dbReference>
<evidence type="ECO:0000256" key="2">
    <source>
        <dbReference type="ARBA" id="ARBA00023125"/>
    </source>
</evidence>
<dbReference type="InterPro" id="IPR036388">
    <property type="entry name" value="WH-like_DNA-bd_sf"/>
</dbReference>